<dbReference type="AlphaFoldDB" id="A0A0A9CV89"/>
<dbReference type="EMBL" id="GBRH01220595">
    <property type="protein sequence ID" value="JAD77300.1"/>
    <property type="molecule type" value="Transcribed_RNA"/>
</dbReference>
<reference evidence="1" key="2">
    <citation type="journal article" date="2015" name="Data Brief">
        <title>Shoot transcriptome of the giant reed, Arundo donax.</title>
        <authorList>
            <person name="Barrero R.A."/>
            <person name="Guerrero F.D."/>
            <person name="Moolhuijzen P."/>
            <person name="Goolsby J.A."/>
            <person name="Tidwell J."/>
            <person name="Bellgard S.E."/>
            <person name="Bellgard M.I."/>
        </authorList>
    </citation>
    <scope>NUCLEOTIDE SEQUENCE</scope>
    <source>
        <tissue evidence="1">Shoot tissue taken approximately 20 cm above the soil surface</tissue>
    </source>
</reference>
<proteinExistence type="predicted"/>
<name>A0A0A9CV89_ARUDO</name>
<sequence length="52" mass="5864">MVQRLTHHTCRQNRFATRAGTRQQNGFAVKRHLERGATIQVTSQDLALSNAS</sequence>
<protein>
    <submittedName>
        <fullName evidence="1">Uncharacterized protein</fullName>
    </submittedName>
</protein>
<organism evidence="1">
    <name type="scientific">Arundo donax</name>
    <name type="common">Giant reed</name>
    <name type="synonym">Donax arundinaceus</name>
    <dbReference type="NCBI Taxonomy" id="35708"/>
    <lineage>
        <taxon>Eukaryota</taxon>
        <taxon>Viridiplantae</taxon>
        <taxon>Streptophyta</taxon>
        <taxon>Embryophyta</taxon>
        <taxon>Tracheophyta</taxon>
        <taxon>Spermatophyta</taxon>
        <taxon>Magnoliopsida</taxon>
        <taxon>Liliopsida</taxon>
        <taxon>Poales</taxon>
        <taxon>Poaceae</taxon>
        <taxon>PACMAD clade</taxon>
        <taxon>Arundinoideae</taxon>
        <taxon>Arundineae</taxon>
        <taxon>Arundo</taxon>
    </lineage>
</organism>
<reference evidence="1" key="1">
    <citation type="submission" date="2014-09" db="EMBL/GenBank/DDBJ databases">
        <authorList>
            <person name="Magalhaes I.L.F."/>
            <person name="Oliveira U."/>
            <person name="Santos F.R."/>
            <person name="Vidigal T.H.D.A."/>
            <person name="Brescovit A.D."/>
            <person name="Santos A.J."/>
        </authorList>
    </citation>
    <scope>NUCLEOTIDE SEQUENCE</scope>
    <source>
        <tissue evidence="1">Shoot tissue taken approximately 20 cm above the soil surface</tissue>
    </source>
</reference>
<accession>A0A0A9CV89</accession>
<evidence type="ECO:0000313" key="1">
    <source>
        <dbReference type="EMBL" id="JAD77300.1"/>
    </source>
</evidence>